<accession>A0ABQ7H927</accession>
<dbReference type="InterPro" id="IPR017945">
    <property type="entry name" value="DHBP_synth_RibB-like_a/b_dom"/>
</dbReference>
<keyword evidence="4" id="KW-1185">Reference proteome</keyword>
<reference evidence="3" key="1">
    <citation type="submission" date="2017-08" db="EMBL/GenBank/DDBJ databases">
        <authorList>
            <person name="Polle J.E."/>
            <person name="Barry K."/>
            <person name="Cushman J."/>
            <person name="Schmutz J."/>
            <person name="Tran D."/>
            <person name="Hathwaick L.T."/>
            <person name="Yim W.C."/>
            <person name="Jenkins J."/>
            <person name="Mckie-Krisberg Z.M."/>
            <person name="Prochnik S."/>
            <person name="Lindquist E."/>
            <person name="Dockter R.B."/>
            <person name="Adam C."/>
            <person name="Molina H."/>
            <person name="Bunkerborg J."/>
            <person name="Jin E."/>
            <person name="Buchheim M."/>
            <person name="Magnuson J."/>
        </authorList>
    </citation>
    <scope>NUCLEOTIDE SEQUENCE</scope>
    <source>
        <strain evidence="3">CCAP 19/18</strain>
    </source>
</reference>
<evidence type="ECO:0000313" key="4">
    <source>
        <dbReference type="Proteomes" id="UP000815325"/>
    </source>
</evidence>
<dbReference type="InterPro" id="IPR006070">
    <property type="entry name" value="Sua5-like_dom"/>
</dbReference>
<dbReference type="Pfam" id="PF01300">
    <property type="entry name" value="Sua5_yciO_yrdC"/>
    <property type="match status" value="1"/>
</dbReference>
<dbReference type="Gene3D" id="3.90.870.10">
    <property type="entry name" value="DHBP synthase"/>
    <property type="match status" value="1"/>
</dbReference>
<dbReference type="Proteomes" id="UP000815325">
    <property type="component" value="Unassembled WGS sequence"/>
</dbReference>
<dbReference type="SUPFAM" id="SSF55821">
    <property type="entry name" value="YrdC/RibB"/>
    <property type="match status" value="1"/>
</dbReference>
<proteinExistence type="predicted"/>
<comment type="caution">
    <text evidence="3">The sequence shown here is derived from an EMBL/GenBank/DDBJ whole genome shotgun (WGS) entry which is preliminary data.</text>
</comment>
<dbReference type="PROSITE" id="PS51163">
    <property type="entry name" value="YRDC"/>
    <property type="match status" value="1"/>
</dbReference>
<dbReference type="InterPro" id="IPR052532">
    <property type="entry name" value="SUA5_domain"/>
</dbReference>
<sequence>MSALQGFVPALPTAPLRHSACSRRATVTTHITHAVRQYKRVKYSGLQQGRKEEPEVISCEPDGSDAWRVSRACEIIKEGGVGIIPTDTFPALVVDLQNRDAVLKLYNARELDANRPLSILCKNFHEVSTYTTGFPESTIPGQPDWFGVMRKILPGPYTIILPASKLLPRQCVDFLKARTKIRKSVGVRIPDDKVCQAVLEGLDHPLLCTSAHVPDQLAPDTETPDLGSMLTAYAGKGVDFIVDVGPRVATQSTIVDMTGDIPQVVREGKGDPSYFQQ</sequence>
<dbReference type="PANTHER" id="PTHR42828">
    <property type="entry name" value="DHBP SYNTHASE RIBB-LIKE ALPHA/BETA DOMAIN-CONTAINING PROTEIN"/>
    <property type="match status" value="1"/>
</dbReference>
<protein>
    <recommendedName>
        <fullName evidence="1">Threonylcarbamoyl-AMP synthase</fullName>
    </recommendedName>
</protein>
<gene>
    <name evidence="3" type="ORF">DUNSADRAFT_17938</name>
</gene>
<evidence type="ECO:0000256" key="1">
    <source>
        <dbReference type="ARBA" id="ARBA00015492"/>
    </source>
</evidence>
<dbReference type="NCBIfam" id="TIGR00057">
    <property type="entry name" value="L-threonylcarbamoyladenylate synthase"/>
    <property type="match status" value="1"/>
</dbReference>
<feature type="domain" description="YrdC-like" evidence="2">
    <location>
        <begin position="66"/>
        <end position="270"/>
    </location>
</feature>
<dbReference type="PANTHER" id="PTHR42828:SF3">
    <property type="entry name" value="THREONYLCARBAMOYL-AMP SYNTHASE"/>
    <property type="match status" value="1"/>
</dbReference>
<dbReference type="EMBL" id="MU069444">
    <property type="protein sequence ID" value="KAF5843360.1"/>
    <property type="molecule type" value="Genomic_DNA"/>
</dbReference>
<evidence type="ECO:0000259" key="2">
    <source>
        <dbReference type="PROSITE" id="PS51163"/>
    </source>
</evidence>
<evidence type="ECO:0000313" key="3">
    <source>
        <dbReference type="EMBL" id="KAF5843360.1"/>
    </source>
</evidence>
<name>A0ABQ7H927_DUNSA</name>
<organism evidence="3 4">
    <name type="scientific">Dunaliella salina</name>
    <name type="common">Green alga</name>
    <name type="synonym">Protococcus salinus</name>
    <dbReference type="NCBI Taxonomy" id="3046"/>
    <lineage>
        <taxon>Eukaryota</taxon>
        <taxon>Viridiplantae</taxon>
        <taxon>Chlorophyta</taxon>
        <taxon>core chlorophytes</taxon>
        <taxon>Chlorophyceae</taxon>
        <taxon>CS clade</taxon>
        <taxon>Chlamydomonadales</taxon>
        <taxon>Dunaliellaceae</taxon>
        <taxon>Dunaliella</taxon>
    </lineage>
</organism>